<dbReference type="SUPFAM" id="SSF47345">
    <property type="entry name" value="Colicin E immunity proteins"/>
    <property type="match status" value="1"/>
</dbReference>
<dbReference type="Proteomes" id="UP000222163">
    <property type="component" value="Unassembled WGS sequence"/>
</dbReference>
<evidence type="ECO:0000313" key="1">
    <source>
        <dbReference type="EMBL" id="PHN97729.1"/>
    </source>
</evidence>
<sequence>MKLRNSLLPNATQERIRVVLDKIKAIEDGILKKINVDTLIIDFNKFTGRNYDLQYFSNFRKYESIEKFSNDSAQRSSKNIENITEYELIEIVERIRNNDLNEHFYMEIIDNNINCNQASDFIYFPENYGLTSTKEIASFILMYHNRGNV</sequence>
<organism evidence="1 2">
    <name type="scientific">Tenacibaculum discolor</name>
    <dbReference type="NCBI Taxonomy" id="361581"/>
    <lineage>
        <taxon>Bacteria</taxon>
        <taxon>Pseudomonadati</taxon>
        <taxon>Bacteroidota</taxon>
        <taxon>Flavobacteriia</taxon>
        <taxon>Flavobacteriales</taxon>
        <taxon>Flavobacteriaceae</taxon>
        <taxon>Tenacibaculum</taxon>
    </lineage>
</organism>
<dbReference type="EMBL" id="PDUU01000004">
    <property type="protein sequence ID" value="PHN97729.1"/>
    <property type="molecule type" value="Genomic_DNA"/>
</dbReference>
<dbReference type="AlphaFoldDB" id="A0A2G1BV54"/>
<dbReference type="InterPro" id="IPR035900">
    <property type="entry name" value="Colicin_E_sf"/>
</dbReference>
<comment type="caution">
    <text evidence="1">The sequence shown here is derived from an EMBL/GenBank/DDBJ whole genome shotgun (WGS) entry which is preliminary data.</text>
</comment>
<gene>
    <name evidence="1" type="ORF">CSC81_04770</name>
</gene>
<evidence type="ECO:0000313" key="2">
    <source>
        <dbReference type="Proteomes" id="UP000222163"/>
    </source>
</evidence>
<protein>
    <submittedName>
        <fullName evidence="1">Uncharacterized protein</fullName>
    </submittedName>
</protein>
<accession>A0A2G1BV54</accession>
<name>A0A2G1BV54_9FLAO</name>
<reference evidence="1 2" key="1">
    <citation type="journal article" date="2016" name="Nat. Commun.">
        <title>Microbial interactions lead to rapid micro-scale successions on model marine particles.</title>
        <authorList>
            <person name="Datta M.S."/>
            <person name="Sliwerska E."/>
            <person name="Gore J."/>
            <person name="Polz M.F."/>
            <person name="Cordero O.X."/>
        </authorList>
    </citation>
    <scope>NUCLEOTIDE SEQUENCE [LARGE SCALE GENOMIC DNA]</scope>
    <source>
        <strain evidence="1 2">4G03</strain>
    </source>
</reference>
<dbReference type="RefSeq" id="WP_099214642.1">
    <property type="nucleotide sequence ID" value="NZ_PDUU01000004.1"/>
</dbReference>
<proteinExistence type="predicted"/>